<dbReference type="InterPro" id="IPR013609">
    <property type="entry name" value="Stf-like_N"/>
</dbReference>
<dbReference type="Gene3D" id="6.20.80.10">
    <property type="match status" value="1"/>
</dbReference>
<dbReference type="Pfam" id="PF25670">
    <property type="entry name" value="Phage_tail_C_2"/>
    <property type="match status" value="1"/>
</dbReference>
<dbReference type="AlphaFoldDB" id="A0A8B3F991"/>
<organism evidence="4 5">
    <name type="scientific">Pectobacterium parmentieri</name>
    <dbReference type="NCBI Taxonomy" id="1905730"/>
    <lineage>
        <taxon>Bacteria</taxon>
        <taxon>Pseudomonadati</taxon>
        <taxon>Pseudomonadota</taxon>
        <taxon>Gammaproteobacteria</taxon>
        <taxon>Enterobacterales</taxon>
        <taxon>Pectobacteriaceae</taxon>
        <taxon>Pectobacterium</taxon>
    </lineage>
</organism>
<sequence length="770" mass="82679">MSVLISGVLMNPAGVPVSGAEVTFSALTNGPSVLNGFSASVMTDQDGNYSIPLEICEYAISIQSDGYNSVYGSVSINEKSTPATINELLKLAAMEQTVTPAIIVYFREIQTDVAAKLATIQTLGTNAADAASTAIAAKNEAVQYAQALSAAVAQAQQASASATASANTATAAKNSAETAAGNAQATFAGAMKKSANGADIVNPAAFRENIGLSNAMLKGEFGWGGSTPSITAPTLNDFFVINKAASGLYSADPAVVAGLPPGYGPCILTWTSGTLGAYGELTAVDVTNSNHRAARNVLTAEVWQGWDYIPQYKNDDPGFVRNALANEYQTESDFMYSLRLQQNIGSSLVNGDNWRSFVNVRHRGGQGTDSPDWGYAIIDENMTQGNYNSFKLWKTQAGVWLPPVVLWHTGNLAPFTLDTDQDITGVKYFRRDGNAFNLRPSPNHSSYIFCQDTADKNKWYIGTGADNSNNAEFYNYIGRTGIELTAFGDVNLVAPSNALINNNIVWHEGNLQKPANLNTSQTFTGDKVFTTQTSVRGAWPSFLFFNSDIPPTTVGHLTRIEISIDGAITLISRNATDTIGQRVITFPKITGGNVLVTGNNVVADSGGFYKTASPVINIYADGSFTTTHEAIGVNVERLSEGVYKITGCQGMHSDAAWNGIDGGVSNPKCRNDKALLWNNYEVAEDGSVTVYTFHRVHPDAMPFAQNRLTLDKQPFDAKKGHKLEETWPDQSPIDVPRGAFIQVRVNMPGRIEPYHAISHSNVYCNTIFLA</sequence>
<dbReference type="SUPFAM" id="SSF49464">
    <property type="entry name" value="Carboxypeptidase regulatory domain-like"/>
    <property type="match status" value="1"/>
</dbReference>
<dbReference type="InterPro" id="IPR008969">
    <property type="entry name" value="CarboxyPept-like_regulatory"/>
</dbReference>
<proteinExistence type="predicted"/>
<dbReference type="Gene3D" id="2.60.40.1120">
    <property type="entry name" value="Carboxypeptidase-like, regulatory domain"/>
    <property type="match status" value="1"/>
</dbReference>
<dbReference type="InterPro" id="IPR058008">
    <property type="entry name" value="Gp26_C"/>
</dbReference>
<evidence type="ECO:0000313" key="5">
    <source>
        <dbReference type="Proteomes" id="UP000269665"/>
    </source>
</evidence>
<dbReference type="EMBL" id="PSZG01000001">
    <property type="protein sequence ID" value="RKO76197.1"/>
    <property type="molecule type" value="Genomic_DNA"/>
</dbReference>
<evidence type="ECO:0000259" key="1">
    <source>
        <dbReference type="Pfam" id="PF08400"/>
    </source>
</evidence>
<feature type="domain" description="Phage tail protein C-terminal" evidence="3">
    <location>
        <begin position="600"/>
        <end position="748"/>
    </location>
</feature>
<name>A0A8B3F991_PECPM</name>
<dbReference type="GeneID" id="45849373"/>
<feature type="domain" description="Lambda-like tail fibre protein N-terminal" evidence="1">
    <location>
        <begin position="1"/>
        <end position="131"/>
    </location>
</feature>
<evidence type="ECO:0000259" key="2">
    <source>
        <dbReference type="Pfam" id="PF20744"/>
    </source>
</evidence>
<evidence type="ECO:0000313" key="4">
    <source>
        <dbReference type="EMBL" id="RKO76197.1"/>
    </source>
</evidence>
<dbReference type="KEGG" id="ppar:A8F97_07865"/>
<dbReference type="InterPro" id="IPR048388">
    <property type="entry name" value="Gp37_trimer"/>
</dbReference>
<reference evidence="4 5" key="1">
    <citation type="journal article" date="2018" name="BMC Genomics">
        <title>High genomic variability in the plant pathogenic bacterium Pectobacterium parmentieri deciphered from de novo assembled complete genomes.</title>
        <authorList>
            <person name="Zoledowska S."/>
            <person name="Motyka-Pomagruk A."/>
            <person name="Sledz W."/>
            <person name="Mengoni A."/>
            <person name="Lojkowska E."/>
        </authorList>
    </citation>
    <scope>NUCLEOTIDE SEQUENCE [LARGE SCALE GENOMIC DNA]</scope>
    <source>
        <strain evidence="4 5">IFB5626</strain>
    </source>
</reference>
<dbReference type="OrthoDB" id="6683604at2"/>
<evidence type="ECO:0008006" key="6">
    <source>
        <dbReference type="Google" id="ProtNLM"/>
    </source>
</evidence>
<protein>
    <recommendedName>
        <fullName evidence="6">Lambda-like tail fibre protein N-terminal domain-containing protein</fullName>
    </recommendedName>
</protein>
<dbReference type="Pfam" id="PF20744">
    <property type="entry name" value="gp37_trimer"/>
    <property type="match status" value="1"/>
</dbReference>
<comment type="caution">
    <text evidence="4">The sequence shown here is derived from an EMBL/GenBank/DDBJ whole genome shotgun (WGS) entry which is preliminary data.</text>
</comment>
<dbReference type="Proteomes" id="UP000269665">
    <property type="component" value="Unassembled WGS sequence"/>
</dbReference>
<dbReference type="RefSeq" id="WP_050512655.1">
    <property type="nucleotide sequence ID" value="NZ_CP015749.1"/>
</dbReference>
<dbReference type="Pfam" id="PF08400">
    <property type="entry name" value="phage_tail_N"/>
    <property type="match status" value="1"/>
</dbReference>
<evidence type="ECO:0000259" key="3">
    <source>
        <dbReference type="Pfam" id="PF25670"/>
    </source>
</evidence>
<feature type="domain" description="Tail fibre protein gp37 trimerization region" evidence="2">
    <location>
        <begin position="434"/>
        <end position="513"/>
    </location>
</feature>
<gene>
    <name evidence="4" type="ORF">C5E00_05070</name>
</gene>
<accession>A0A8B3F991</accession>